<dbReference type="PANTHER" id="PTHR11228">
    <property type="entry name" value="RADICAL SAM DOMAIN PROTEIN"/>
    <property type="match status" value="1"/>
</dbReference>
<keyword evidence="8" id="KW-1185">Reference proteome</keyword>
<dbReference type="Gene3D" id="3.20.20.70">
    <property type="entry name" value="Aldolase class I"/>
    <property type="match status" value="1"/>
</dbReference>
<dbReference type="Pfam" id="PF04055">
    <property type="entry name" value="Radical_SAM"/>
    <property type="match status" value="1"/>
</dbReference>
<keyword evidence="4" id="KW-0408">Iron</keyword>
<comment type="caution">
    <text evidence="7">The sequence shown here is derived from an EMBL/GenBank/DDBJ whole genome shotgun (WGS) entry which is preliminary data.</text>
</comment>
<dbReference type="PANTHER" id="PTHR11228:SF7">
    <property type="entry name" value="PQQA PEPTIDE CYCLASE"/>
    <property type="match status" value="1"/>
</dbReference>
<evidence type="ECO:0000256" key="2">
    <source>
        <dbReference type="ARBA" id="ARBA00022691"/>
    </source>
</evidence>
<evidence type="ECO:0000256" key="5">
    <source>
        <dbReference type="ARBA" id="ARBA00023014"/>
    </source>
</evidence>
<feature type="domain" description="Radical SAM core" evidence="6">
    <location>
        <begin position="2"/>
        <end position="218"/>
    </location>
</feature>
<dbReference type="AlphaFoldDB" id="A0AAE3B8Q6"/>
<keyword evidence="5" id="KW-0411">Iron-sulfur</keyword>
<name>A0AAE3B8Q6_9RHOB</name>
<dbReference type="InterPro" id="IPR006638">
    <property type="entry name" value="Elp3/MiaA/NifB-like_rSAM"/>
</dbReference>
<dbReference type="PROSITE" id="PS51918">
    <property type="entry name" value="RADICAL_SAM"/>
    <property type="match status" value="1"/>
</dbReference>
<reference evidence="7 8" key="1">
    <citation type="submission" date="2021-01" db="EMBL/GenBank/DDBJ databases">
        <title>Diatom-associated Roseobacters Show Island Model of Population Structure.</title>
        <authorList>
            <person name="Qu L."/>
            <person name="Feng X."/>
            <person name="Chen Y."/>
            <person name="Li L."/>
            <person name="Wang X."/>
            <person name="Hu Z."/>
            <person name="Wang H."/>
            <person name="Luo H."/>
        </authorList>
    </citation>
    <scope>NUCLEOTIDE SEQUENCE [LARGE SCALE GENOMIC DNA]</scope>
    <source>
        <strain evidence="7 8">TR60-84</strain>
    </source>
</reference>
<keyword evidence="2" id="KW-0949">S-adenosyl-L-methionine</keyword>
<dbReference type="Proteomes" id="UP000732193">
    <property type="component" value="Unassembled WGS sequence"/>
</dbReference>
<dbReference type="InterPro" id="IPR050377">
    <property type="entry name" value="Radical_SAM_PqqE_MftC-like"/>
</dbReference>
<organism evidence="7 8">
    <name type="scientific">Sulfitobacter geojensis</name>
    <dbReference type="NCBI Taxonomy" id="1342299"/>
    <lineage>
        <taxon>Bacteria</taxon>
        <taxon>Pseudomonadati</taxon>
        <taxon>Pseudomonadota</taxon>
        <taxon>Alphaproteobacteria</taxon>
        <taxon>Rhodobacterales</taxon>
        <taxon>Roseobacteraceae</taxon>
        <taxon>Sulfitobacter</taxon>
    </lineage>
</organism>
<dbReference type="GO" id="GO:0051536">
    <property type="term" value="F:iron-sulfur cluster binding"/>
    <property type="evidence" value="ECO:0007669"/>
    <property type="project" value="UniProtKB-KW"/>
</dbReference>
<accession>A0AAE3B8Q6</accession>
<gene>
    <name evidence="7" type="ORF">JQV55_20515</name>
</gene>
<dbReference type="InterPro" id="IPR007197">
    <property type="entry name" value="rSAM"/>
</dbReference>
<dbReference type="InterPro" id="IPR013785">
    <property type="entry name" value="Aldolase_TIM"/>
</dbReference>
<proteinExistence type="predicted"/>
<dbReference type="RefSeq" id="WP_203243667.1">
    <property type="nucleotide sequence ID" value="NZ_JAFBRH010000014.1"/>
</dbReference>
<keyword evidence="3" id="KW-0479">Metal-binding</keyword>
<dbReference type="SFLD" id="SFLDG01067">
    <property type="entry name" value="SPASM/twitch_domain_containing"/>
    <property type="match status" value="1"/>
</dbReference>
<evidence type="ECO:0000259" key="6">
    <source>
        <dbReference type="PROSITE" id="PS51918"/>
    </source>
</evidence>
<evidence type="ECO:0000256" key="3">
    <source>
        <dbReference type="ARBA" id="ARBA00022723"/>
    </source>
</evidence>
<evidence type="ECO:0000313" key="8">
    <source>
        <dbReference type="Proteomes" id="UP000732193"/>
    </source>
</evidence>
<evidence type="ECO:0000256" key="1">
    <source>
        <dbReference type="ARBA" id="ARBA00001966"/>
    </source>
</evidence>
<dbReference type="GO" id="GO:0046872">
    <property type="term" value="F:metal ion binding"/>
    <property type="evidence" value="ECO:0007669"/>
    <property type="project" value="UniProtKB-KW"/>
</dbReference>
<evidence type="ECO:0000313" key="7">
    <source>
        <dbReference type="EMBL" id="MBM1715965.1"/>
    </source>
</evidence>
<comment type="cofactor">
    <cofactor evidence="1">
        <name>[4Fe-4S] cluster</name>
        <dbReference type="ChEBI" id="CHEBI:49883"/>
    </cofactor>
</comment>
<dbReference type="GO" id="GO:0003824">
    <property type="term" value="F:catalytic activity"/>
    <property type="evidence" value="ECO:0007669"/>
    <property type="project" value="InterPro"/>
</dbReference>
<dbReference type="SUPFAM" id="SSF102114">
    <property type="entry name" value="Radical SAM enzymes"/>
    <property type="match status" value="1"/>
</dbReference>
<dbReference type="SFLD" id="SFLDS00029">
    <property type="entry name" value="Radical_SAM"/>
    <property type="match status" value="1"/>
</dbReference>
<sequence>MLTREPIVQIHASRFCNYACLHCYSSSSPFARESLSVEDILSTTHLLADEGYRHASLSGGEPVLYKDYDALAKGLFDQGFHTSVITNGTQTERLLPGMRAGYIQHASVSFDGDEKLHDTVRQKAGAFQRACKALEDLLNAGLSTGVVISVTQQSMPILPNFIDSLVQLGVTQFQLHPLASVGRAVTSIDELGPELSQEALLRLILLTMCLRKKHPAVEIHSDAIISDRLDFGDGQIEGSLISPIVLRDDGKIVPYAYDVSLDLELGHVGAAALTCHVAAPVGRVLRAAFSRAREKLATTVYREIVGCSKPT</sequence>
<protein>
    <submittedName>
        <fullName evidence="7">Radical SAM protein</fullName>
    </submittedName>
</protein>
<evidence type="ECO:0000256" key="4">
    <source>
        <dbReference type="ARBA" id="ARBA00023004"/>
    </source>
</evidence>
<dbReference type="InterPro" id="IPR058240">
    <property type="entry name" value="rSAM_sf"/>
</dbReference>
<dbReference type="SMART" id="SM00729">
    <property type="entry name" value="Elp3"/>
    <property type="match status" value="1"/>
</dbReference>
<dbReference type="CDD" id="cd01335">
    <property type="entry name" value="Radical_SAM"/>
    <property type="match status" value="1"/>
</dbReference>
<dbReference type="EMBL" id="JAFBRM010000014">
    <property type="protein sequence ID" value="MBM1715965.1"/>
    <property type="molecule type" value="Genomic_DNA"/>
</dbReference>